<keyword evidence="4" id="KW-1185">Reference proteome</keyword>
<dbReference type="STRING" id="56107.Cylst_1402"/>
<dbReference type="KEGG" id="csg:Cylst_1402"/>
<dbReference type="SUPFAM" id="SSF53335">
    <property type="entry name" value="S-adenosyl-L-methionine-dependent methyltransferases"/>
    <property type="match status" value="1"/>
</dbReference>
<dbReference type="InterPro" id="IPR029063">
    <property type="entry name" value="SAM-dependent_MTases_sf"/>
</dbReference>
<dbReference type="PANTHER" id="PTHR44068">
    <property type="entry name" value="ZGC:194242"/>
    <property type="match status" value="1"/>
</dbReference>
<dbReference type="EMBL" id="CP003642">
    <property type="protein sequence ID" value="AFZ23690.1"/>
    <property type="molecule type" value="Genomic_DNA"/>
</dbReference>
<dbReference type="InterPro" id="IPR050447">
    <property type="entry name" value="Erg6_SMT_methyltransf"/>
</dbReference>
<protein>
    <submittedName>
        <fullName evidence="3">Methylase involved in ubiquinone/menaquinone biosynthesis</fullName>
    </submittedName>
</protein>
<gene>
    <name evidence="3" type="ORF">Cylst_1402</name>
</gene>
<dbReference type="AlphaFoldDB" id="K9WTI1"/>
<keyword evidence="3" id="KW-0489">Methyltransferase</keyword>
<dbReference type="Gene3D" id="3.40.50.150">
    <property type="entry name" value="Vaccinia Virus protein VP39"/>
    <property type="match status" value="1"/>
</dbReference>
<evidence type="ECO:0000256" key="1">
    <source>
        <dbReference type="ARBA" id="ARBA00022679"/>
    </source>
</evidence>
<proteinExistence type="predicted"/>
<dbReference type="GO" id="GO:0032259">
    <property type="term" value="P:methylation"/>
    <property type="evidence" value="ECO:0007669"/>
    <property type="project" value="UniProtKB-KW"/>
</dbReference>
<dbReference type="InterPro" id="IPR013216">
    <property type="entry name" value="Methyltransf_11"/>
</dbReference>
<dbReference type="eggNOG" id="COG2227">
    <property type="taxonomic scope" value="Bacteria"/>
</dbReference>
<evidence type="ECO:0000259" key="2">
    <source>
        <dbReference type="Pfam" id="PF08241"/>
    </source>
</evidence>
<dbReference type="OrthoDB" id="574299at2"/>
<keyword evidence="3" id="KW-0830">Ubiquinone</keyword>
<dbReference type="HOGENOM" id="CLU_741079_0_0_3"/>
<dbReference type="Proteomes" id="UP000010475">
    <property type="component" value="Chromosome"/>
</dbReference>
<organism evidence="3 4">
    <name type="scientific">Cylindrospermum stagnale PCC 7417</name>
    <dbReference type="NCBI Taxonomy" id="56107"/>
    <lineage>
        <taxon>Bacteria</taxon>
        <taxon>Bacillati</taxon>
        <taxon>Cyanobacteriota</taxon>
        <taxon>Cyanophyceae</taxon>
        <taxon>Nostocales</taxon>
        <taxon>Nostocaceae</taxon>
        <taxon>Cylindrospermum</taxon>
    </lineage>
</organism>
<dbReference type="RefSeq" id="WP_015206946.1">
    <property type="nucleotide sequence ID" value="NC_019757.1"/>
</dbReference>
<name>K9WTI1_9NOST</name>
<feature type="domain" description="Methyltransferase type 11" evidence="2">
    <location>
        <begin position="225"/>
        <end position="318"/>
    </location>
</feature>
<keyword evidence="1" id="KW-0808">Transferase</keyword>
<accession>K9WTI1</accession>
<dbReference type="PANTHER" id="PTHR44068:SF11">
    <property type="entry name" value="GERANYL DIPHOSPHATE 2-C-METHYLTRANSFERASE"/>
    <property type="match status" value="1"/>
</dbReference>
<dbReference type="Pfam" id="PF08241">
    <property type="entry name" value="Methyltransf_11"/>
    <property type="match status" value="1"/>
</dbReference>
<sequence length="422" mass="48420">MPFPINDDFWLNTAQFLQENVSEEDKIIANSEFIEKISNTIAYPSNWNTELTNYQWVVIHKGMMDELDYLFLKQIIEDFIPVFANEVFVVFSKEHKLSTVDTTLVHWQSFIDNMKVQERAYQISPIIFKKVEQILIPLLQKIDVMEEVIAKLTTEKTNQLVKQDSVAANPDYSTLSVPKIKELMNSRYNSHNAYNMVCLWDEVRATELTRHTMAAILPAKDSTILEIGCGNGGSATYIDECKEYIGTDLSEVAVSQANIAYSKKQNFKFIAMDAMKLEFEENRFDVVIAREVIEHLPNPIDCIKEAFRVLKSGGIFVVTSPNRDSLHLRVNRMLGYEDFKCSFDHIKEFTYNEAAEMLTQVGFKIKDTKGAFLMPYWGINNVDSPVRDLTDNDPTIVETLRDLGDRVGAEYAFCFIIICVKP</sequence>
<dbReference type="CDD" id="cd02440">
    <property type="entry name" value="AdoMet_MTases"/>
    <property type="match status" value="1"/>
</dbReference>
<evidence type="ECO:0000313" key="4">
    <source>
        <dbReference type="Proteomes" id="UP000010475"/>
    </source>
</evidence>
<reference evidence="3 4" key="1">
    <citation type="submission" date="2012-06" db="EMBL/GenBank/DDBJ databases">
        <title>Finished chromosome of genome of Cylindrospermum stagnale PCC 7417.</title>
        <authorList>
            <consortium name="US DOE Joint Genome Institute"/>
            <person name="Gugger M."/>
            <person name="Coursin T."/>
            <person name="Rippka R."/>
            <person name="Tandeau De Marsac N."/>
            <person name="Huntemann M."/>
            <person name="Wei C.-L."/>
            <person name="Han J."/>
            <person name="Detter J.C."/>
            <person name="Han C."/>
            <person name="Tapia R."/>
            <person name="Chen A."/>
            <person name="Kyrpides N."/>
            <person name="Mavromatis K."/>
            <person name="Markowitz V."/>
            <person name="Szeto E."/>
            <person name="Ivanova N."/>
            <person name="Pagani I."/>
            <person name="Pati A."/>
            <person name="Goodwin L."/>
            <person name="Nordberg H.P."/>
            <person name="Cantor M.N."/>
            <person name="Hua S.X."/>
            <person name="Woyke T."/>
            <person name="Kerfeld C.A."/>
        </authorList>
    </citation>
    <scope>NUCLEOTIDE SEQUENCE [LARGE SCALE GENOMIC DNA]</scope>
    <source>
        <strain evidence="3 4">PCC 7417</strain>
    </source>
</reference>
<evidence type="ECO:0000313" key="3">
    <source>
        <dbReference type="EMBL" id="AFZ23690.1"/>
    </source>
</evidence>
<dbReference type="GO" id="GO:0008757">
    <property type="term" value="F:S-adenosylmethionine-dependent methyltransferase activity"/>
    <property type="evidence" value="ECO:0007669"/>
    <property type="project" value="InterPro"/>
</dbReference>